<accession>A0ABR2MRV1</accession>
<evidence type="ECO:0000313" key="1">
    <source>
        <dbReference type="EMBL" id="KAK8966914.1"/>
    </source>
</evidence>
<gene>
    <name evidence="1" type="ORF">KSP40_PGU019437</name>
</gene>
<name>A0ABR2MRV1_9ASPA</name>
<organism evidence="1 2">
    <name type="scientific">Platanthera guangdongensis</name>
    <dbReference type="NCBI Taxonomy" id="2320717"/>
    <lineage>
        <taxon>Eukaryota</taxon>
        <taxon>Viridiplantae</taxon>
        <taxon>Streptophyta</taxon>
        <taxon>Embryophyta</taxon>
        <taxon>Tracheophyta</taxon>
        <taxon>Spermatophyta</taxon>
        <taxon>Magnoliopsida</taxon>
        <taxon>Liliopsida</taxon>
        <taxon>Asparagales</taxon>
        <taxon>Orchidaceae</taxon>
        <taxon>Orchidoideae</taxon>
        <taxon>Orchideae</taxon>
        <taxon>Orchidinae</taxon>
        <taxon>Platanthera</taxon>
    </lineage>
</organism>
<reference evidence="1 2" key="1">
    <citation type="journal article" date="2022" name="Nat. Plants">
        <title>Genomes of leafy and leafless Platanthera orchids illuminate the evolution of mycoheterotrophy.</title>
        <authorList>
            <person name="Li M.H."/>
            <person name="Liu K.W."/>
            <person name="Li Z."/>
            <person name="Lu H.C."/>
            <person name="Ye Q.L."/>
            <person name="Zhang D."/>
            <person name="Wang J.Y."/>
            <person name="Li Y.F."/>
            <person name="Zhong Z.M."/>
            <person name="Liu X."/>
            <person name="Yu X."/>
            <person name="Liu D.K."/>
            <person name="Tu X.D."/>
            <person name="Liu B."/>
            <person name="Hao Y."/>
            <person name="Liao X.Y."/>
            <person name="Jiang Y.T."/>
            <person name="Sun W.H."/>
            <person name="Chen J."/>
            <person name="Chen Y.Q."/>
            <person name="Ai Y."/>
            <person name="Zhai J.W."/>
            <person name="Wu S.S."/>
            <person name="Zhou Z."/>
            <person name="Hsiao Y.Y."/>
            <person name="Wu W.L."/>
            <person name="Chen Y.Y."/>
            <person name="Lin Y.F."/>
            <person name="Hsu J.L."/>
            <person name="Li C.Y."/>
            <person name="Wang Z.W."/>
            <person name="Zhao X."/>
            <person name="Zhong W.Y."/>
            <person name="Ma X.K."/>
            <person name="Ma L."/>
            <person name="Huang J."/>
            <person name="Chen G.Z."/>
            <person name="Huang M.Z."/>
            <person name="Huang L."/>
            <person name="Peng D.H."/>
            <person name="Luo Y.B."/>
            <person name="Zou S.Q."/>
            <person name="Chen S.P."/>
            <person name="Lan S."/>
            <person name="Tsai W.C."/>
            <person name="Van de Peer Y."/>
            <person name="Liu Z.J."/>
        </authorList>
    </citation>
    <scope>NUCLEOTIDE SEQUENCE [LARGE SCALE GENOMIC DNA]</scope>
    <source>
        <strain evidence="1">Lor288</strain>
    </source>
</reference>
<protein>
    <submittedName>
        <fullName evidence="1">Uncharacterized protein</fullName>
    </submittedName>
</protein>
<evidence type="ECO:0000313" key="2">
    <source>
        <dbReference type="Proteomes" id="UP001412067"/>
    </source>
</evidence>
<sequence length="167" mass="18099">MDSVVEMMQIVAAEAKKSAAELVKALPNGRVKEAAVKLERIAALVDKNAAFADSFIDKQTEVNILLSIVDSMSPVINPVRKKRKSKARGRQEDYLMDNVKLKCRKQIDDAVIELDEKLHPGIPDPREVKTKAVTEASLIIPKVKIGDMAAAIAAARGSTLDPKAKAG</sequence>
<comment type="caution">
    <text evidence="1">The sequence shown here is derived from an EMBL/GenBank/DDBJ whole genome shotgun (WGS) entry which is preliminary data.</text>
</comment>
<proteinExistence type="predicted"/>
<dbReference type="Proteomes" id="UP001412067">
    <property type="component" value="Unassembled WGS sequence"/>
</dbReference>
<keyword evidence="2" id="KW-1185">Reference proteome</keyword>
<dbReference type="EMBL" id="JBBWWR010000005">
    <property type="protein sequence ID" value="KAK8966914.1"/>
    <property type="molecule type" value="Genomic_DNA"/>
</dbReference>